<reference evidence="1 2" key="1">
    <citation type="submission" date="2017-09" db="EMBL/GenBank/DDBJ databases">
        <title>Depth-based differentiation of microbial function through sediment-hosted aquifers and enrichment of novel symbionts in the deep terrestrial subsurface.</title>
        <authorList>
            <person name="Probst A.J."/>
            <person name="Ladd B."/>
            <person name="Jarett J.K."/>
            <person name="Geller-Mcgrath D.E."/>
            <person name="Sieber C.M."/>
            <person name="Emerson J.B."/>
            <person name="Anantharaman K."/>
            <person name="Thomas B.C."/>
            <person name="Malmstrom R."/>
            <person name="Stieglmeier M."/>
            <person name="Klingl A."/>
            <person name="Woyke T."/>
            <person name="Ryan C.M."/>
            <person name="Banfield J.F."/>
        </authorList>
    </citation>
    <scope>NUCLEOTIDE SEQUENCE [LARGE SCALE GENOMIC DNA]</scope>
    <source>
        <strain evidence="1">CG10_big_fil_rev_8_21_14_0_10_37_15</strain>
    </source>
</reference>
<comment type="caution">
    <text evidence="1">The sequence shown here is derived from an EMBL/GenBank/DDBJ whole genome shotgun (WGS) entry which is preliminary data.</text>
</comment>
<dbReference type="AlphaFoldDB" id="A0A2H0R6G3"/>
<protein>
    <submittedName>
        <fullName evidence="1">Uncharacterized protein</fullName>
    </submittedName>
</protein>
<proteinExistence type="predicted"/>
<evidence type="ECO:0000313" key="1">
    <source>
        <dbReference type="EMBL" id="PIR42111.1"/>
    </source>
</evidence>
<dbReference type="EMBL" id="PCXP01000002">
    <property type="protein sequence ID" value="PIR42111.1"/>
    <property type="molecule type" value="Genomic_DNA"/>
</dbReference>
<gene>
    <name evidence="1" type="ORF">COV30_00210</name>
</gene>
<sequence>MKFKTKRLDFFVGKKKRGFDRETDYLVIRTSIFSLFLTKSTFVFKKGLDRLRIVLWLGKSNQITKQVFLW</sequence>
<dbReference type="Proteomes" id="UP000230208">
    <property type="component" value="Unassembled WGS sequence"/>
</dbReference>
<name>A0A2H0R6G3_9BACT</name>
<accession>A0A2H0R6G3</accession>
<evidence type="ECO:0000313" key="2">
    <source>
        <dbReference type="Proteomes" id="UP000230208"/>
    </source>
</evidence>
<organism evidence="1 2">
    <name type="scientific">Candidatus Yanofskybacteria bacterium CG10_big_fil_rev_8_21_14_0_10_37_15</name>
    <dbReference type="NCBI Taxonomy" id="1975097"/>
    <lineage>
        <taxon>Bacteria</taxon>
        <taxon>Candidatus Yanofskyibacteriota</taxon>
    </lineage>
</organism>